<evidence type="ECO:0000313" key="1">
    <source>
        <dbReference type="EMBL" id="CAG8722341.1"/>
    </source>
</evidence>
<sequence>RTLKSYGKTLQALRKEEANGSALLQSSQEDLERWGIRRKISLVDETEDLETDVVFNEGIRRCRLPVIPELAKLFSDFTCFICFHKKIKPLCTTTIANIQQEDTIRSNISDFMEYLRNRDVWYLIRNGNTIHAVMVMERSQRMQDRYVQSSRRCEDRVFALALGRDSSIHLEKAPDFSQQAQLEDAISENDERLFQF</sequence>
<accession>A0A9N9I6M7</accession>
<reference evidence="1" key="1">
    <citation type="submission" date="2021-06" db="EMBL/GenBank/DDBJ databases">
        <authorList>
            <person name="Kallberg Y."/>
            <person name="Tangrot J."/>
            <person name="Rosling A."/>
        </authorList>
    </citation>
    <scope>NUCLEOTIDE SEQUENCE</scope>
    <source>
        <strain evidence="1">FL130A</strain>
    </source>
</reference>
<dbReference type="AlphaFoldDB" id="A0A9N9I6M7"/>
<dbReference type="EMBL" id="CAJVPS010026741">
    <property type="protein sequence ID" value="CAG8722341.1"/>
    <property type="molecule type" value="Genomic_DNA"/>
</dbReference>
<keyword evidence="2" id="KW-1185">Reference proteome</keyword>
<feature type="non-terminal residue" evidence="1">
    <location>
        <position position="196"/>
    </location>
</feature>
<organism evidence="1 2">
    <name type="scientific">Ambispora leptoticha</name>
    <dbReference type="NCBI Taxonomy" id="144679"/>
    <lineage>
        <taxon>Eukaryota</taxon>
        <taxon>Fungi</taxon>
        <taxon>Fungi incertae sedis</taxon>
        <taxon>Mucoromycota</taxon>
        <taxon>Glomeromycotina</taxon>
        <taxon>Glomeromycetes</taxon>
        <taxon>Archaeosporales</taxon>
        <taxon>Ambisporaceae</taxon>
        <taxon>Ambispora</taxon>
    </lineage>
</organism>
<protein>
    <submittedName>
        <fullName evidence="1">10635_t:CDS:1</fullName>
    </submittedName>
</protein>
<proteinExistence type="predicted"/>
<comment type="caution">
    <text evidence="1">The sequence shown here is derived from an EMBL/GenBank/DDBJ whole genome shotgun (WGS) entry which is preliminary data.</text>
</comment>
<dbReference type="Proteomes" id="UP000789508">
    <property type="component" value="Unassembled WGS sequence"/>
</dbReference>
<dbReference type="OrthoDB" id="2340858at2759"/>
<feature type="non-terminal residue" evidence="1">
    <location>
        <position position="1"/>
    </location>
</feature>
<name>A0A9N9I6M7_9GLOM</name>
<gene>
    <name evidence="1" type="ORF">ALEPTO_LOCUS12306</name>
</gene>
<evidence type="ECO:0000313" key="2">
    <source>
        <dbReference type="Proteomes" id="UP000789508"/>
    </source>
</evidence>